<dbReference type="PANTHER" id="PTHR23422">
    <property type="entry name" value="DIPEPTIDYL PEPTIDASE III-RELATED"/>
    <property type="match status" value="1"/>
</dbReference>
<evidence type="ECO:0000256" key="2">
    <source>
        <dbReference type="ARBA" id="ARBA00022801"/>
    </source>
</evidence>
<protein>
    <submittedName>
        <fullName evidence="3">Dihydrofolate reductase</fullName>
    </submittedName>
</protein>
<dbReference type="Gene3D" id="3.30.540.30">
    <property type="match status" value="2"/>
</dbReference>
<gene>
    <name evidence="3" type="ORF">O6P32_05050</name>
</gene>
<evidence type="ECO:0000256" key="1">
    <source>
        <dbReference type="ARBA" id="ARBA00022723"/>
    </source>
</evidence>
<name>A0ABT4PGA1_9BACT</name>
<evidence type="ECO:0000313" key="3">
    <source>
        <dbReference type="EMBL" id="MCZ8372077.1"/>
    </source>
</evidence>
<organism evidence="3 4">
    <name type="scientific">Phocaeicola acetigenes</name>
    <dbReference type="NCBI Taxonomy" id="3016083"/>
    <lineage>
        <taxon>Bacteria</taxon>
        <taxon>Pseudomonadati</taxon>
        <taxon>Bacteroidota</taxon>
        <taxon>Bacteroidia</taxon>
        <taxon>Bacteroidales</taxon>
        <taxon>Bacteroidaceae</taxon>
        <taxon>Phocaeicola</taxon>
    </lineage>
</organism>
<keyword evidence="1" id="KW-0479">Metal-binding</keyword>
<proteinExistence type="predicted"/>
<dbReference type="RefSeq" id="WP_269877164.1">
    <property type="nucleotide sequence ID" value="NZ_JAPZVM010000003.1"/>
</dbReference>
<evidence type="ECO:0000313" key="4">
    <source>
        <dbReference type="Proteomes" id="UP001141933"/>
    </source>
</evidence>
<sequence>MEQNSFNYTVEQFADLQLLRYRVNGFEELSLPRKQLIYYLSQAALEGRDILFDQNGKYNLQIRRLLEAIYLHYEGERSTSEFQALEVYLKRVWFANGIHHHYACDKFIPEFSAVYLRSLIDSLDSSVLPLEEGESIDELCHKLFPVIFDPSVMPKRVNQADGEDLILTSAANYYEGVTQQEAEEFYASQKLADDEEPVMYGMNSRLVKKDGVVQEEVWKIGGMYSAALEKIVYWLEKAMDVAENDTQKEVIRLLIEFYHTGDLKTFDRYSIQWLKDTSSLVDFVNGFIESYGDPLGMKASWESIVNFKDLEATRRTETISENAQWFEDHSPVDARFKKEQVKGVSAKVITAAMLAGDLYPASAIGINLPNSNWIRSVHGSKSVTIGNLTEAYNKAAHGNGFREEFVYGPEELRLLETYADITDDLHTDLHECLGHGSGKLLPGVDPDALKAHGSTIEEARADLFGLYYLPDAKMVELGLVPDADAYKAEYYSYMMNGLMTQLVRIEPGCTVEEAHMRNRQLIARWALEQGREERVVEMVVRDGKTYVKINDYCKLRMLFGKLLAEIQRIKSEGDYEAARMLVENYAVKVDAVLHAEVLERYRKLHLAPYKGFVNPVYTPVLDAEGNITDVKVTYGEGYAEQMLRYSREYSNL</sequence>
<comment type="caution">
    <text evidence="3">The sequence shown here is derived from an EMBL/GenBank/DDBJ whole genome shotgun (WGS) entry which is preliminary data.</text>
</comment>
<dbReference type="InterPro" id="IPR039461">
    <property type="entry name" value="Peptidase_M49"/>
</dbReference>
<keyword evidence="4" id="KW-1185">Reference proteome</keyword>
<keyword evidence="2" id="KW-0378">Hydrolase</keyword>
<accession>A0ABT4PGA1</accession>
<reference evidence="3" key="1">
    <citation type="submission" date="2022-12" db="EMBL/GenBank/DDBJ databases">
        <title>Phocaeicola acetigenes sp. nov., isolated feces from a healthy human.</title>
        <authorList>
            <person name="Do H."/>
            <person name="Ha Y.B."/>
            <person name="Kim J.-S."/>
            <person name="Suh M.K."/>
            <person name="Kim H.S."/>
            <person name="Lee J.-S."/>
        </authorList>
    </citation>
    <scope>NUCLEOTIDE SEQUENCE</scope>
    <source>
        <strain evidence="3">KGMB11183</strain>
    </source>
</reference>
<dbReference type="EMBL" id="JAPZVM010000003">
    <property type="protein sequence ID" value="MCZ8372077.1"/>
    <property type="molecule type" value="Genomic_DNA"/>
</dbReference>
<dbReference type="Pfam" id="PF03571">
    <property type="entry name" value="Peptidase_M49"/>
    <property type="match status" value="2"/>
</dbReference>
<dbReference type="PANTHER" id="PTHR23422:SF11">
    <property type="entry name" value="DIPEPTIDYL PEPTIDASE 3"/>
    <property type="match status" value="1"/>
</dbReference>
<dbReference type="Proteomes" id="UP001141933">
    <property type="component" value="Unassembled WGS sequence"/>
</dbReference>